<sequence length="419" mass="48045">MFEKELDRVRKQLKQLLATPHPYVSLETILANEQVHPAYRMFFRAEVDWWVHEERAIRSSNPRFATGHADFRELWEQLDRLYIRHSRFDHEELNATIEAAAKTRLNFLCRPRTTLKWFVYRGEPTKPLQEILLRLGYLYDNRYLVEGFEQWARARGTDTSSYEILSVVEFERIIEKIDNDAILDLSQQDFVGLLDNLFEFFATANPELPPESVPTEAVIIFLDDKGAVPISQALERLLYREELRYLTRTKLIEVIDDVILALEDSDAAFVTELPPMDVFAAAGVRHDERTDDPEPVVAPGPVPVVMAEAGGIEERTTEPVVEEEAAITTEAPVIGTGSHVLSRLTALGKLLDERTRDKVRKKLFVANDELYERVVLDVLDSENWKAAAGKLDRFFAEQGIEPNSVVAMEFCQAIHKTFI</sequence>
<gene>
    <name evidence="1" type="ORF">BGO89_04965</name>
</gene>
<reference evidence="1 2" key="1">
    <citation type="submission" date="2016-09" db="EMBL/GenBank/DDBJ databases">
        <title>Genome-resolved meta-omics ties microbial dynamics to process performance in biotechnology for thiocyanate degradation.</title>
        <authorList>
            <person name="Kantor R.S."/>
            <person name="Huddy R.J."/>
            <person name="Iyer R."/>
            <person name="Thomas B.C."/>
            <person name="Brown C.T."/>
            <person name="Anantharaman K."/>
            <person name="Tringe S."/>
            <person name="Hettich R.L."/>
            <person name="Harrison S.T."/>
            <person name="Banfield J.F."/>
        </authorList>
    </citation>
    <scope>NUCLEOTIDE SEQUENCE [LARGE SCALE GENOMIC DNA]</scope>
    <source>
        <strain evidence="1">59-99</strain>
    </source>
</reference>
<proteinExistence type="predicted"/>
<organism evidence="1 2">
    <name type="scientific">Candidatus Kapaibacterium thiocyanatum</name>
    <dbReference type="NCBI Taxonomy" id="1895771"/>
    <lineage>
        <taxon>Bacteria</taxon>
        <taxon>Pseudomonadati</taxon>
        <taxon>Candidatus Kapaibacteriota</taxon>
        <taxon>Candidatus Kapaibacteriia</taxon>
        <taxon>Candidatus Kapaibacteriales</taxon>
        <taxon>Candidatus Kapaibacteriaceae</taxon>
        <taxon>Candidatus Kapaibacterium</taxon>
    </lineage>
</organism>
<dbReference type="EMBL" id="MKVH01000003">
    <property type="protein sequence ID" value="OJX60917.1"/>
    <property type="molecule type" value="Genomic_DNA"/>
</dbReference>
<name>A0A1M3L5T8_9BACT</name>
<accession>A0A1M3L5T8</accession>
<evidence type="ECO:0000313" key="2">
    <source>
        <dbReference type="Proteomes" id="UP000184233"/>
    </source>
</evidence>
<dbReference type="Proteomes" id="UP000184233">
    <property type="component" value="Unassembled WGS sequence"/>
</dbReference>
<dbReference type="AlphaFoldDB" id="A0A1M3L5T8"/>
<protein>
    <submittedName>
        <fullName evidence="1">Uncharacterized protein</fullName>
    </submittedName>
</protein>
<dbReference type="STRING" id="1895771.BGO89_04965"/>
<comment type="caution">
    <text evidence="1">The sequence shown here is derived from an EMBL/GenBank/DDBJ whole genome shotgun (WGS) entry which is preliminary data.</text>
</comment>
<evidence type="ECO:0000313" key="1">
    <source>
        <dbReference type="EMBL" id="OJX60917.1"/>
    </source>
</evidence>